<dbReference type="OrthoDB" id="6766746at2759"/>
<proteinExistence type="predicted"/>
<gene>
    <name evidence="2" type="ORF">AVEN_49419_1</name>
</gene>
<comment type="caution">
    <text evidence="2">The sequence shown here is derived from an EMBL/GenBank/DDBJ whole genome shotgun (WGS) entry which is preliminary data.</text>
</comment>
<accession>A0A4Y2CQ50</accession>
<keyword evidence="3" id="KW-1185">Reference proteome</keyword>
<feature type="compositionally biased region" description="Basic and acidic residues" evidence="1">
    <location>
        <begin position="73"/>
        <end position="98"/>
    </location>
</feature>
<dbReference type="EMBL" id="BGPR01000222">
    <property type="protein sequence ID" value="GBM06034.1"/>
    <property type="molecule type" value="Genomic_DNA"/>
</dbReference>
<evidence type="ECO:0000313" key="3">
    <source>
        <dbReference type="Proteomes" id="UP000499080"/>
    </source>
</evidence>
<protein>
    <submittedName>
        <fullName evidence="2">Uncharacterized protein</fullName>
    </submittedName>
</protein>
<organism evidence="2 3">
    <name type="scientific">Araneus ventricosus</name>
    <name type="common">Orbweaver spider</name>
    <name type="synonym">Epeira ventricosa</name>
    <dbReference type="NCBI Taxonomy" id="182803"/>
    <lineage>
        <taxon>Eukaryota</taxon>
        <taxon>Metazoa</taxon>
        <taxon>Ecdysozoa</taxon>
        <taxon>Arthropoda</taxon>
        <taxon>Chelicerata</taxon>
        <taxon>Arachnida</taxon>
        <taxon>Araneae</taxon>
        <taxon>Araneomorphae</taxon>
        <taxon>Entelegynae</taxon>
        <taxon>Araneoidea</taxon>
        <taxon>Araneidae</taxon>
        <taxon>Araneus</taxon>
    </lineage>
</organism>
<dbReference type="AlphaFoldDB" id="A0A4Y2CQ50"/>
<name>A0A4Y2CQ50_ARAVE</name>
<dbReference type="Proteomes" id="UP000499080">
    <property type="component" value="Unassembled WGS sequence"/>
</dbReference>
<feature type="region of interest" description="Disordered" evidence="1">
    <location>
        <begin position="1"/>
        <end position="98"/>
    </location>
</feature>
<evidence type="ECO:0000313" key="2">
    <source>
        <dbReference type="EMBL" id="GBM06034.1"/>
    </source>
</evidence>
<sequence length="98" mass="11236">MVQGMPSLRSPKRPKTEQGKSVTRRTPAEMFSDRTLRFPGDILFGRLRDTPSSPTNSEARLESVQASTGEQVKLSRERMNTRYDSRVTDHHFKENDLV</sequence>
<feature type="compositionally biased region" description="Polar residues" evidence="1">
    <location>
        <begin position="50"/>
        <end position="70"/>
    </location>
</feature>
<evidence type="ECO:0000256" key="1">
    <source>
        <dbReference type="SAM" id="MobiDB-lite"/>
    </source>
</evidence>
<reference evidence="2 3" key="1">
    <citation type="journal article" date="2019" name="Sci. Rep.">
        <title>Orb-weaving spider Araneus ventricosus genome elucidates the spidroin gene catalogue.</title>
        <authorList>
            <person name="Kono N."/>
            <person name="Nakamura H."/>
            <person name="Ohtoshi R."/>
            <person name="Moran D.A.P."/>
            <person name="Shinohara A."/>
            <person name="Yoshida Y."/>
            <person name="Fujiwara M."/>
            <person name="Mori M."/>
            <person name="Tomita M."/>
            <person name="Arakawa K."/>
        </authorList>
    </citation>
    <scope>NUCLEOTIDE SEQUENCE [LARGE SCALE GENOMIC DNA]</scope>
</reference>